<dbReference type="AlphaFoldDB" id="A0A2W2B870"/>
<dbReference type="GO" id="GO:0005524">
    <property type="term" value="F:ATP binding"/>
    <property type="evidence" value="ECO:0007669"/>
    <property type="project" value="InterPro"/>
</dbReference>
<gene>
    <name evidence="2" type="ORF">DK847_11770</name>
</gene>
<dbReference type="CDD" id="cd01918">
    <property type="entry name" value="HprK_C"/>
    <property type="match status" value="1"/>
</dbReference>
<evidence type="ECO:0000259" key="1">
    <source>
        <dbReference type="Pfam" id="PF07475"/>
    </source>
</evidence>
<feature type="domain" description="HPr kinase/phosphorylase C-terminal" evidence="1">
    <location>
        <begin position="3"/>
        <end position="133"/>
    </location>
</feature>
<dbReference type="PANTHER" id="PTHR30305">
    <property type="entry name" value="PROTEIN YJDM-RELATED"/>
    <property type="match status" value="1"/>
</dbReference>
<protein>
    <submittedName>
        <fullName evidence="2">Aldolase</fullName>
    </submittedName>
</protein>
<dbReference type="SUPFAM" id="SSF53795">
    <property type="entry name" value="PEP carboxykinase-like"/>
    <property type="match status" value="1"/>
</dbReference>
<comment type="caution">
    <text evidence="2">The sequence shown here is derived from an EMBL/GenBank/DDBJ whole genome shotgun (WGS) entry which is preliminary data.</text>
</comment>
<dbReference type="GO" id="GO:0006109">
    <property type="term" value="P:regulation of carbohydrate metabolic process"/>
    <property type="evidence" value="ECO:0007669"/>
    <property type="project" value="InterPro"/>
</dbReference>
<dbReference type="EMBL" id="QKVK01000005">
    <property type="protein sequence ID" value="PZF76484.1"/>
    <property type="molecule type" value="Genomic_DNA"/>
</dbReference>
<keyword evidence="3" id="KW-1185">Reference proteome</keyword>
<dbReference type="GO" id="GO:0000155">
    <property type="term" value="F:phosphorelay sensor kinase activity"/>
    <property type="evidence" value="ECO:0007669"/>
    <property type="project" value="InterPro"/>
</dbReference>
<dbReference type="RefSeq" id="WP_111198720.1">
    <property type="nucleotide sequence ID" value="NZ_QKVK01000005.1"/>
</dbReference>
<sequence>MHEEALIHGTCLAIGGDGVLLVGKPGSGKSDLALRLVDQQGLGLTGTARAAQLVADDQVVIRKQEGRLIASAPAALKGKLEIRGLGIAELAVVAEARLRLAVRLTPAAEIERLPDLGAARMEILGMAVPLILLDPQSASAPARLRAALDQFVQP</sequence>
<dbReference type="PANTHER" id="PTHR30305:SF1">
    <property type="entry name" value="HPR KINASE_PHOSPHORYLASE"/>
    <property type="match status" value="1"/>
</dbReference>
<dbReference type="InterPro" id="IPR027417">
    <property type="entry name" value="P-loop_NTPase"/>
</dbReference>
<organism evidence="2 3">
    <name type="scientific">Aestuariivirga litoralis</name>
    <dbReference type="NCBI Taxonomy" id="2650924"/>
    <lineage>
        <taxon>Bacteria</taxon>
        <taxon>Pseudomonadati</taxon>
        <taxon>Pseudomonadota</taxon>
        <taxon>Alphaproteobacteria</taxon>
        <taxon>Hyphomicrobiales</taxon>
        <taxon>Aestuariivirgaceae</taxon>
        <taxon>Aestuariivirga</taxon>
    </lineage>
</organism>
<reference evidence="3" key="1">
    <citation type="submission" date="2018-06" db="EMBL/GenBank/DDBJ databases">
        <title>Aestuariibacter litoralis strain KCTC 52945T.</title>
        <authorList>
            <person name="Li X."/>
            <person name="Salam N."/>
            <person name="Li J.-L."/>
            <person name="Chen Y.-M."/>
            <person name="Yang Z.-W."/>
            <person name="Zhang L.-Y."/>
            <person name="Han M.-X."/>
            <person name="Xiao M."/>
            <person name="Li W.-J."/>
        </authorList>
    </citation>
    <scope>NUCLEOTIDE SEQUENCE [LARGE SCALE GENOMIC DNA]</scope>
    <source>
        <strain evidence="3">KCTC 52945</strain>
    </source>
</reference>
<evidence type="ECO:0000313" key="2">
    <source>
        <dbReference type="EMBL" id="PZF76484.1"/>
    </source>
</evidence>
<proteinExistence type="predicted"/>
<dbReference type="Gene3D" id="3.40.50.300">
    <property type="entry name" value="P-loop containing nucleotide triphosphate hydrolases"/>
    <property type="match status" value="1"/>
</dbReference>
<dbReference type="Proteomes" id="UP000248795">
    <property type="component" value="Unassembled WGS sequence"/>
</dbReference>
<dbReference type="InterPro" id="IPR011104">
    <property type="entry name" value="Hpr_kin/Pase_C"/>
</dbReference>
<accession>A0A2W2B870</accession>
<dbReference type="Pfam" id="PF07475">
    <property type="entry name" value="Hpr_kinase_C"/>
    <property type="match status" value="1"/>
</dbReference>
<evidence type="ECO:0000313" key="3">
    <source>
        <dbReference type="Proteomes" id="UP000248795"/>
    </source>
</evidence>
<name>A0A2W2B870_9HYPH</name>